<dbReference type="PROSITE" id="PS51257">
    <property type="entry name" value="PROKAR_LIPOPROTEIN"/>
    <property type="match status" value="1"/>
</dbReference>
<dbReference type="RefSeq" id="WP_152761490.1">
    <property type="nucleotide sequence ID" value="NZ_WHLY01000002.1"/>
</dbReference>
<sequence>MKKTFISIIMVVSTTLAFSCGGGAESVSTDSDTPTTETLSPASSSGQGDCILSYQRKLDELLPLEVIKKHYSEEMPDAKMKYDKSAPERKANTDKYVHSWKSDRTRTMKMGNSTMEIPLQNEIGVMWVGSDLFMINKKATPLENFKAFYRNPTQEELDQAFKVAEARLKNDPNYSKEQAEAAADMAKGMSTTDKFEDVPGIGNAASFNKKDNYLTVLVGATTFQVIASVSKDKDVNLELAKKLAKEVLAKCE</sequence>
<evidence type="ECO:0000313" key="3">
    <source>
        <dbReference type="EMBL" id="MPR34894.1"/>
    </source>
</evidence>
<evidence type="ECO:0000313" key="4">
    <source>
        <dbReference type="Proteomes" id="UP000479293"/>
    </source>
</evidence>
<evidence type="ECO:0000256" key="1">
    <source>
        <dbReference type="SAM" id="MobiDB-lite"/>
    </source>
</evidence>
<dbReference type="Proteomes" id="UP000479293">
    <property type="component" value="Unassembled WGS sequence"/>
</dbReference>
<organism evidence="3 4">
    <name type="scientific">Salmonirosea aquatica</name>
    <dbReference type="NCBI Taxonomy" id="2654236"/>
    <lineage>
        <taxon>Bacteria</taxon>
        <taxon>Pseudomonadati</taxon>
        <taxon>Bacteroidota</taxon>
        <taxon>Cytophagia</taxon>
        <taxon>Cytophagales</taxon>
        <taxon>Spirosomataceae</taxon>
        <taxon>Salmonirosea</taxon>
    </lineage>
</organism>
<feature type="region of interest" description="Disordered" evidence="1">
    <location>
        <begin position="23"/>
        <end position="47"/>
    </location>
</feature>
<gene>
    <name evidence="3" type="ORF">GBK04_16425</name>
</gene>
<keyword evidence="4" id="KW-1185">Reference proteome</keyword>
<feature type="compositionally biased region" description="Polar residues" evidence="1">
    <location>
        <begin position="26"/>
        <end position="47"/>
    </location>
</feature>
<feature type="signal peptide" evidence="2">
    <location>
        <begin position="1"/>
        <end position="24"/>
    </location>
</feature>
<name>A0A7C9BIJ0_9BACT</name>
<proteinExistence type="predicted"/>
<evidence type="ECO:0000256" key="2">
    <source>
        <dbReference type="SAM" id="SignalP"/>
    </source>
</evidence>
<keyword evidence="2" id="KW-0732">Signal</keyword>
<protein>
    <recommendedName>
        <fullName evidence="5">DUF1795 domain-containing protein</fullName>
    </recommendedName>
</protein>
<reference evidence="3 4" key="1">
    <citation type="submission" date="2019-10" db="EMBL/GenBank/DDBJ databases">
        <title>Draft Genome Sequence of Cytophagaceae sp. SJW1-29.</title>
        <authorList>
            <person name="Choi A."/>
        </authorList>
    </citation>
    <scope>NUCLEOTIDE SEQUENCE [LARGE SCALE GENOMIC DNA]</scope>
    <source>
        <strain evidence="3 4">SJW1-29</strain>
    </source>
</reference>
<dbReference type="EMBL" id="WHLY01000002">
    <property type="protein sequence ID" value="MPR34894.1"/>
    <property type="molecule type" value="Genomic_DNA"/>
</dbReference>
<comment type="caution">
    <text evidence="3">The sequence shown here is derived from an EMBL/GenBank/DDBJ whole genome shotgun (WGS) entry which is preliminary data.</text>
</comment>
<evidence type="ECO:0008006" key="5">
    <source>
        <dbReference type="Google" id="ProtNLM"/>
    </source>
</evidence>
<dbReference type="AlphaFoldDB" id="A0A7C9BIJ0"/>
<feature type="chain" id="PRO_5028915840" description="DUF1795 domain-containing protein" evidence="2">
    <location>
        <begin position="25"/>
        <end position="252"/>
    </location>
</feature>
<accession>A0A7C9BIJ0</accession>